<feature type="region of interest" description="Disordered" evidence="1">
    <location>
        <begin position="240"/>
        <end position="266"/>
    </location>
</feature>
<dbReference type="STRING" id="1272.GCA_900014985_01423"/>
<evidence type="ECO:0000256" key="1">
    <source>
        <dbReference type="SAM" id="MobiDB-lite"/>
    </source>
</evidence>
<sequence>MAPNPLNKAFDESGKPKPGVNKFLDHALRIQQPWVVKMIKHERRAHPDETPEQIARRAQKLYVRFVTVGGGAVGATAAVPGIGTIASLGLSTVAVAGYLEATALYAQAVAELHGVEPEDEQQNRTMVMALMLGEDGNALMGQLLANSSTSKNLGGKWGLLLGKSGADSKKFDIGHTIRSMFVKRFLARQTGAVLGRALPFGIGAVVGGGANLAMARQVIKASRDAFGDFPAQFPAGLTAGDRAGKIDGGTTVAQDPAVESGKDQKD</sequence>
<evidence type="ECO:0000313" key="2">
    <source>
        <dbReference type="EMBL" id="GEC98109.1"/>
    </source>
</evidence>
<comment type="caution">
    <text evidence="2">The sequence shown here is derived from an EMBL/GenBank/DDBJ whole genome shotgun (WGS) entry which is preliminary data.</text>
</comment>
<protein>
    <recommendedName>
        <fullName evidence="4">Di-and tripeptidase</fullName>
    </recommendedName>
</protein>
<proteinExistence type="predicted"/>
<dbReference type="EMBL" id="BJNW01000002">
    <property type="protein sequence ID" value="GEC98109.1"/>
    <property type="molecule type" value="Genomic_DNA"/>
</dbReference>
<dbReference type="Proteomes" id="UP000315730">
    <property type="component" value="Unassembled WGS sequence"/>
</dbReference>
<organism evidence="2 3">
    <name type="scientific">Kocuria varians</name>
    <name type="common">Micrococcus varians</name>
    <dbReference type="NCBI Taxonomy" id="1272"/>
    <lineage>
        <taxon>Bacteria</taxon>
        <taxon>Bacillati</taxon>
        <taxon>Actinomycetota</taxon>
        <taxon>Actinomycetes</taxon>
        <taxon>Micrococcales</taxon>
        <taxon>Micrococcaceae</taxon>
        <taxon>Kocuria</taxon>
    </lineage>
</organism>
<evidence type="ECO:0008006" key="4">
    <source>
        <dbReference type="Google" id="ProtNLM"/>
    </source>
</evidence>
<dbReference type="AlphaFoldDB" id="A0A4Y4D2D7"/>
<name>A0A4Y4D2D7_KOCVA</name>
<gene>
    <name evidence="2" type="ORF">KVA01_02640</name>
</gene>
<dbReference type="OrthoDB" id="5244605at2"/>
<keyword evidence="3" id="KW-1185">Reference proteome</keyword>
<reference evidence="2 3" key="1">
    <citation type="submission" date="2019-06" db="EMBL/GenBank/DDBJ databases">
        <title>Whole genome shotgun sequence of Kocuria varians NBRC 15358.</title>
        <authorList>
            <person name="Hosoyama A."/>
            <person name="Uohara A."/>
            <person name="Ohji S."/>
            <person name="Ichikawa N."/>
        </authorList>
    </citation>
    <scope>NUCLEOTIDE SEQUENCE [LARGE SCALE GENOMIC DNA]</scope>
    <source>
        <strain evidence="2 3">NBRC 15358</strain>
    </source>
</reference>
<accession>A0A4Y4D2D7</accession>
<evidence type="ECO:0000313" key="3">
    <source>
        <dbReference type="Proteomes" id="UP000315730"/>
    </source>
</evidence>
<dbReference type="RefSeq" id="WP_068469192.1">
    <property type="nucleotide sequence ID" value="NZ_BJNW01000002.1"/>
</dbReference>